<dbReference type="InterPro" id="IPR002562">
    <property type="entry name" value="3'-5'_exonuclease_dom"/>
</dbReference>
<reference evidence="2 3" key="1">
    <citation type="submission" date="2024-11" db="EMBL/GenBank/DDBJ databases">
        <title>Chromosome-level genome assembly of the freshwater bivalve Anodonta woodiana.</title>
        <authorList>
            <person name="Chen X."/>
        </authorList>
    </citation>
    <scope>NUCLEOTIDE SEQUENCE [LARGE SCALE GENOMIC DNA]</scope>
    <source>
        <strain evidence="2">MN2024</strain>
        <tissue evidence="2">Gills</tissue>
    </source>
</reference>
<proteinExistence type="predicted"/>
<name>A0ABD3VBJ7_SINWO</name>
<dbReference type="SMART" id="SM00474">
    <property type="entry name" value="35EXOc"/>
    <property type="match status" value="1"/>
</dbReference>
<evidence type="ECO:0000313" key="3">
    <source>
        <dbReference type="Proteomes" id="UP001634394"/>
    </source>
</evidence>
<dbReference type="Proteomes" id="UP001634394">
    <property type="component" value="Unassembled WGS sequence"/>
</dbReference>
<keyword evidence="3" id="KW-1185">Reference proteome</keyword>
<dbReference type="InterPro" id="IPR012337">
    <property type="entry name" value="RNaseH-like_sf"/>
</dbReference>
<accession>A0ABD3VBJ7</accession>
<evidence type="ECO:0000313" key="2">
    <source>
        <dbReference type="EMBL" id="KAL3858966.1"/>
    </source>
</evidence>
<organism evidence="2 3">
    <name type="scientific">Sinanodonta woodiana</name>
    <name type="common">Chinese pond mussel</name>
    <name type="synonym">Anodonta woodiana</name>
    <dbReference type="NCBI Taxonomy" id="1069815"/>
    <lineage>
        <taxon>Eukaryota</taxon>
        <taxon>Metazoa</taxon>
        <taxon>Spiralia</taxon>
        <taxon>Lophotrochozoa</taxon>
        <taxon>Mollusca</taxon>
        <taxon>Bivalvia</taxon>
        <taxon>Autobranchia</taxon>
        <taxon>Heteroconchia</taxon>
        <taxon>Palaeoheterodonta</taxon>
        <taxon>Unionida</taxon>
        <taxon>Unionoidea</taxon>
        <taxon>Unionidae</taxon>
        <taxon>Unioninae</taxon>
        <taxon>Sinanodonta</taxon>
    </lineage>
</organism>
<dbReference type="EMBL" id="JBJQND010000012">
    <property type="protein sequence ID" value="KAL3858966.1"/>
    <property type="molecule type" value="Genomic_DNA"/>
</dbReference>
<feature type="domain" description="3'-5' exonuclease" evidence="1">
    <location>
        <begin position="7"/>
        <end position="203"/>
    </location>
</feature>
<dbReference type="AlphaFoldDB" id="A0ABD3VBJ7"/>
<dbReference type="PANTHER" id="PTHR46814">
    <property type="entry name" value="EGALITARIAN, ISOFORM B"/>
    <property type="match status" value="1"/>
</dbReference>
<protein>
    <recommendedName>
        <fullName evidence="1">3'-5' exonuclease domain-containing protein</fullName>
    </recommendedName>
</protein>
<dbReference type="Gene3D" id="3.30.420.10">
    <property type="entry name" value="Ribonuclease H-like superfamily/Ribonuclease H"/>
    <property type="match status" value="1"/>
</dbReference>
<gene>
    <name evidence="2" type="ORF">ACJMK2_009211</name>
</gene>
<dbReference type="InterPro" id="IPR036397">
    <property type="entry name" value="RNaseH_sf"/>
</dbReference>
<evidence type="ECO:0000259" key="1">
    <source>
        <dbReference type="SMART" id="SM00474"/>
    </source>
</evidence>
<sequence length="552" mass="63250">MASKPEVQVLSPLQKEVAKSVVSALQQEKYIAMDCEGVHLSSTGPLTLMQIGTTKGIVYLFDVMKNEKEQDKSFFKDTGLDDILTSSQIVKVVHSCSNDSAALFHQFGIKLENVFDTQVAHLVIEEHKGRKLPYRLKLAELCRTYSETAQVYEGKDEVQIEWTKRENDYWAKRPLTKEMIDYASGDVTALIPEVYEKQKEYLDENGLMDKYEELVKEEIEFCIDSAMKEKRKLRHRKAMDAVLNHMSAVYKPGTEYTAITDEDEIKALKDISVKEISTYDKVIQNLKHGYVRSFLNKLEEDLKSPDTFISTRSLDYELYDIENNGPGDIRIDASRLRKQVCDVITKDIQRKYTAETPVEKISEPDMQALKYLRPITEDGPASFHPTVLALHWKVEQNDIDVAALNLKADANYDVSFVPKLRFYRSNPHVPLMVKLKAQDLLQKVEAATLLNIPRKYTSESPIEQLSETEKAVVRGLRTSLGSFHPVVVSLHWKITYDGLCKDLEMYREGKLRISKGLEGKIFFCAKNYSVPANVKQKANEFLKLLPDRRRGR</sequence>
<dbReference type="SUPFAM" id="SSF53098">
    <property type="entry name" value="Ribonuclease H-like"/>
    <property type="match status" value="1"/>
</dbReference>
<comment type="caution">
    <text evidence="2">The sequence shown here is derived from an EMBL/GenBank/DDBJ whole genome shotgun (WGS) entry which is preliminary data.</text>
</comment>
<dbReference type="Pfam" id="PF01612">
    <property type="entry name" value="DNA_pol_A_exo1"/>
    <property type="match status" value="1"/>
</dbReference>
<dbReference type="PANTHER" id="PTHR46814:SF1">
    <property type="entry name" value="EGALITARIAN, ISOFORM B"/>
    <property type="match status" value="1"/>
</dbReference>